<dbReference type="AlphaFoldDB" id="A0A176S5M9"/>
<dbReference type="GO" id="GO:0016757">
    <property type="term" value="F:glycosyltransferase activity"/>
    <property type="evidence" value="ECO:0007669"/>
    <property type="project" value="UniProtKB-KW"/>
</dbReference>
<dbReference type="SUPFAM" id="SSF53756">
    <property type="entry name" value="UDP-Glycosyltransferase/glycogen phosphorylase"/>
    <property type="match status" value="1"/>
</dbReference>
<dbReference type="EMBL" id="LUTY01000459">
    <property type="protein sequence ID" value="OAD23267.1"/>
    <property type="molecule type" value="Genomic_DNA"/>
</dbReference>
<dbReference type="EC" id="2.4.-.-" evidence="2"/>
<reference evidence="2 3" key="1">
    <citation type="submission" date="2016-05" db="EMBL/GenBank/DDBJ databases">
        <title>Single-cell genome of chain-forming Candidatus Thiomargarita nelsonii and comparison to other large sulfur-oxidizing bacteria.</title>
        <authorList>
            <person name="Winkel M."/>
            <person name="Salman V."/>
            <person name="Woyke T."/>
            <person name="Schulz-Vogt H."/>
            <person name="Richter M."/>
            <person name="Flood B."/>
            <person name="Bailey J."/>
            <person name="Amann R."/>
            <person name="Mussmann M."/>
        </authorList>
    </citation>
    <scope>NUCLEOTIDE SEQUENCE [LARGE SCALE GENOMIC DNA]</scope>
    <source>
        <strain evidence="2 3">THI036</strain>
    </source>
</reference>
<comment type="caution">
    <text evidence="2">The sequence shown here is derived from an EMBL/GenBank/DDBJ whole genome shotgun (WGS) entry which is preliminary data.</text>
</comment>
<dbReference type="PANTHER" id="PTHR45947">
    <property type="entry name" value="SULFOQUINOVOSYL TRANSFERASE SQD2"/>
    <property type="match status" value="1"/>
</dbReference>
<dbReference type="Gene3D" id="3.40.50.2000">
    <property type="entry name" value="Glycogen Phosphorylase B"/>
    <property type="match status" value="2"/>
</dbReference>
<dbReference type="InterPro" id="IPR050194">
    <property type="entry name" value="Glycosyltransferase_grp1"/>
</dbReference>
<sequence>MLLIRWVTWYPIPYWNDRFALLAKRKDVELEIYFLKAGVTLYEFSQTALDFHHVIVNPKSDSSGFTIQLEWPKPWPLVKGKFDALVLIHANANCIAAALLCLLKRKPYFIFVANTRYDMRGTGKVKEYLKRFLFQHARGILATGQAQKDYALQYTSDIKKISVIGNPSMYMGDLTGKLLGNRQNLRQQFNWEKQVVLLYVGRLSKEKGILTLLEALDKNYQEGIRPLLVLAGTGPLLETLRQEALRLNLAQQIKFAGFLQREELAEYYAAADIFVLPSLSEPWGLVVNEAMEFGLPLILSDHIGCAPELLQEGKNGMSFPSGNSEKLASCIKALCYDRKLRRKMGKISQNIIQNHSIEKWVQNVVESIKNSLIRVK</sequence>
<name>A0A176S5M9_9GAMM</name>
<organism evidence="2 3">
    <name type="scientific">Candidatus Thiomargarita nelsonii</name>
    <dbReference type="NCBI Taxonomy" id="1003181"/>
    <lineage>
        <taxon>Bacteria</taxon>
        <taxon>Pseudomonadati</taxon>
        <taxon>Pseudomonadota</taxon>
        <taxon>Gammaproteobacteria</taxon>
        <taxon>Thiotrichales</taxon>
        <taxon>Thiotrichaceae</taxon>
        <taxon>Thiomargarita</taxon>
    </lineage>
</organism>
<keyword evidence="3" id="KW-1185">Reference proteome</keyword>
<gene>
    <name evidence="2" type="ORF">THIOM_000909</name>
</gene>
<keyword evidence="2" id="KW-0328">Glycosyltransferase</keyword>
<feature type="domain" description="Glycosyl transferase family 1" evidence="1">
    <location>
        <begin position="182"/>
        <end position="349"/>
    </location>
</feature>
<proteinExistence type="predicted"/>
<dbReference type="Proteomes" id="UP000076962">
    <property type="component" value="Unassembled WGS sequence"/>
</dbReference>
<dbReference type="PANTHER" id="PTHR45947:SF3">
    <property type="entry name" value="SULFOQUINOVOSYL TRANSFERASE SQD2"/>
    <property type="match status" value="1"/>
</dbReference>
<evidence type="ECO:0000259" key="1">
    <source>
        <dbReference type="Pfam" id="PF00534"/>
    </source>
</evidence>
<evidence type="ECO:0000313" key="2">
    <source>
        <dbReference type="EMBL" id="OAD23267.1"/>
    </source>
</evidence>
<keyword evidence="2" id="KW-0808">Transferase</keyword>
<dbReference type="CDD" id="cd03801">
    <property type="entry name" value="GT4_PimA-like"/>
    <property type="match status" value="1"/>
</dbReference>
<evidence type="ECO:0000313" key="3">
    <source>
        <dbReference type="Proteomes" id="UP000076962"/>
    </source>
</evidence>
<accession>A0A176S5M9</accession>
<dbReference type="Pfam" id="PF00534">
    <property type="entry name" value="Glycos_transf_1"/>
    <property type="match status" value="1"/>
</dbReference>
<dbReference type="InterPro" id="IPR001296">
    <property type="entry name" value="Glyco_trans_1"/>
</dbReference>
<protein>
    <submittedName>
        <fullName evidence="2">Glycosyl transferase group 1</fullName>
        <ecNumber evidence="2">2.4.-.-</ecNumber>
    </submittedName>
</protein>